<dbReference type="AlphaFoldDB" id="A0A5J4S4I6"/>
<evidence type="ECO:0000256" key="7">
    <source>
        <dbReference type="ARBA" id="ARBA00022801"/>
    </source>
</evidence>
<dbReference type="Pfam" id="PF01569">
    <property type="entry name" value="PAP2"/>
    <property type="match status" value="1"/>
</dbReference>
<dbReference type="InterPro" id="IPR018296">
    <property type="entry name" value="Acid_Pase_classA_bac_CS"/>
</dbReference>
<gene>
    <name evidence="9" type="ORF">EZS27_011225</name>
</gene>
<evidence type="ECO:0000256" key="2">
    <source>
        <dbReference type="ARBA" id="ARBA00004418"/>
    </source>
</evidence>
<comment type="subcellular location">
    <subcellularLocation>
        <location evidence="2">Periplasm</location>
    </subcellularLocation>
</comment>
<comment type="caution">
    <text evidence="9">The sequence shown here is derived from an EMBL/GenBank/DDBJ whole genome shotgun (WGS) entry which is preliminary data.</text>
</comment>
<keyword evidence="7 9" id="KW-0378">Hydrolase</keyword>
<dbReference type="SMART" id="SM00014">
    <property type="entry name" value="acidPPc"/>
    <property type="match status" value="1"/>
</dbReference>
<dbReference type="InterPro" id="IPR001011">
    <property type="entry name" value="Acid_Pase_classA_bac"/>
</dbReference>
<dbReference type="PIRSF" id="PIRSF000897">
    <property type="entry name" value="Acid_Ptase_ClsA"/>
    <property type="match status" value="1"/>
</dbReference>
<dbReference type="SUPFAM" id="SSF48317">
    <property type="entry name" value="Acid phosphatase/Vanadium-dependent haloperoxidase"/>
    <property type="match status" value="1"/>
</dbReference>
<evidence type="ECO:0000256" key="1">
    <source>
        <dbReference type="ARBA" id="ARBA00000032"/>
    </source>
</evidence>
<evidence type="ECO:0000313" key="9">
    <source>
        <dbReference type="EMBL" id="KAA6340956.1"/>
    </source>
</evidence>
<dbReference type="PRINTS" id="PR00483">
    <property type="entry name" value="BACPHPHTASE"/>
</dbReference>
<dbReference type="GO" id="GO:0003993">
    <property type="term" value="F:acid phosphatase activity"/>
    <property type="evidence" value="ECO:0007669"/>
    <property type="project" value="UniProtKB-EC"/>
</dbReference>
<organism evidence="9">
    <name type="scientific">termite gut metagenome</name>
    <dbReference type="NCBI Taxonomy" id="433724"/>
    <lineage>
        <taxon>unclassified sequences</taxon>
        <taxon>metagenomes</taxon>
        <taxon>organismal metagenomes</taxon>
    </lineage>
</organism>
<keyword evidence="5" id="KW-0732">Signal</keyword>
<evidence type="ECO:0000256" key="5">
    <source>
        <dbReference type="ARBA" id="ARBA00022729"/>
    </source>
</evidence>
<dbReference type="Gene3D" id="1.20.144.10">
    <property type="entry name" value="Phosphatidic acid phosphatase type 2/haloperoxidase"/>
    <property type="match status" value="1"/>
</dbReference>
<dbReference type="CDD" id="cd03397">
    <property type="entry name" value="PAP2_acid_phosphatase"/>
    <property type="match status" value="1"/>
</dbReference>
<reference evidence="9" key="1">
    <citation type="submission" date="2019-03" db="EMBL/GenBank/DDBJ databases">
        <title>Single cell metagenomics reveals metabolic interactions within the superorganism composed of flagellate Streblomastix strix and complex community of Bacteroidetes bacteria on its surface.</title>
        <authorList>
            <person name="Treitli S.C."/>
            <person name="Kolisko M."/>
            <person name="Husnik F."/>
            <person name="Keeling P."/>
            <person name="Hampl V."/>
        </authorList>
    </citation>
    <scope>NUCLEOTIDE SEQUENCE</scope>
    <source>
        <strain evidence="9">STM</strain>
    </source>
</reference>
<dbReference type="PROSITE" id="PS01157">
    <property type="entry name" value="ACID_PHOSPH_CL_A"/>
    <property type="match status" value="1"/>
</dbReference>
<dbReference type="InterPro" id="IPR036938">
    <property type="entry name" value="PAP2/HPO_sf"/>
</dbReference>
<dbReference type="InterPro" id="IPR000326">
    <property type="entry name" value="PAP2/HPO"/>
</dbReference>
<evidence type="ECO:0000256" key="3">
    <source>
        <dbReference type="ARBA" id="ARBA00009017"/>
    </source>
</evidence>
<comment type="similarity">
    <text evidence="3">Belongs to the class A bacterial acid phosphatase family.</text>
</comment>
<dbReference type="GO" id="GO:0030288">
    <property type="term" value="C:outer membrane-bounded periplasmic space"/>
    <property type="evidence" value="ECO:0007669"/>
    <property type="project" value="InterPro"/>
</dbReference>
<dbReference type="EMBL" id="SNRY01000422">
    <property type="protein sequence ID" value="KAA6340956.1"/>
    <property type="molecule type" value="Genomic_DNA"/>
</dbReference>
<proteinExistence type="inferred from homology"/>
<accession>A0A5J4S4I6</accession>
<comment type="catalytic activity">
    <reaction evidence="1">
        <text>a phosphate monoester + H2O = an alcohol + phosphate</text>
        <dbReference type="Rhea" id="RHEA:15017"/>
        <dbReference type="ChEBI" id="CHEBI:15377"/>
        <dbReference type="ChEBI" id="CHEBI:30879"/>
        <dbReference type="ChEBI" id="CHEBI:43474"/>
        <dbReference type="ChEBI" id="CHEBI:67140"/>
        <dbReference type="EC" id="3.1.3.2"/>
    </reaction>
</comment>
<protein>
    <recommendedName>
        <fullName evidence="4">acid phosphatase</fullName>
        <ecNumber evidence="4">3.1.3.2</ecNumber>
    </recommendedName>
</protein>
<sequence>MKTKFTLLVLLLCFLISVNTVAQEKKIKDRSYLEASEVPNSLELLPPPPEASSILFLYDKAQYDWGLLQRNTPRGDQAVQDARVDGNGVPMAFSEAFGIEITKENTPEIHKLVLNMREDAGDLATHHAKNYYMRVRPFSLFNQMTCNPEQQQELSTNGSYPSGHTAIGWATALVLAEINTDRQNEILKRGYEMGQSRVICGYHFQSDVDAARLVAGAVVARLHANEAFMFQLKKAKEEFAKCQKAGKVKPSERK</sequence>
<keyword evidence="6" id="KW-0574">Periplasm</keyword>
<evidence type="ECO:0000259" key="8">
    <source>
        <dbReference type="SMART" id="SM00014"/>
    </source>
</evidence>
<evidence type="ECO:0000256" key="4">
    <source>
        <dbReference type="ARBA" id="ARBA00012646"/>
    </source>
</evidence>
<name>A0A5J4S4I6_9ZZZZ</name>
<evidence type="ECO:0000256" key="6">
    <source>
        <dbReference type="ARBA" id="ARBA00022764"/>
    </source>
</evidence>
<feature type="domain" description="Phosphatidic acid phosphatase type 2/haloperoxidase" evidence="8">
    <location>
        <begin position="111"/>
        <end position="223"/>
    </location>
</feature>
<dbReference type="EC" id="3.1.3.2" evidence="4"/>